<dbReference type="OrthoDB" id="3770261at2"/>
<dbReference type="RefSeq" id="WP_138253578.1">
    <property type="nucleotide sequence ID" value="NZ_VAVZ01000030.1"/>
</dbReference>
<evidence type="ECO:0000313" key="1">
    <source>
        <dbReference type="EMBL" id="TLP94967.1"/>
    </source>
</evidence>
<protein>
    <submittedName>
        <fullName evidence="1">DUF3626 domain-containing protein</fullName>
    </submittedName>
</protein>
<keyword evidence="2" id="KW-1185">Reference proteome</keyword>
<sequence>MSLTLQFHPDWAHEDGLVIESMARDGRYRSQFETGTSNGGLTAYPGGQRWRWESRLFGTRYDSSDPASRPLYGAWNRHDDAYGGSPRFGSAYLRLRPHVLERTTFCFPDSVFEPAGVVGASELERLCSVADSSEHDYLDDYVEAHVHSGLSVAEDVEAVVLDPCHRTGAVAEAAGRLGCAVEFHPVFILCTRNLDIAFRGPETVTLAQELGEHITPTDVAQAARSGDHDPQQVKRVWHLLARFGRGTSHADKLTRSDRGCV</sequence>
<organism evidence="1 2">
    <name type="scientific">Nesterenkonia salmonea</name>
    <dbReference type="NCBI Taxonomy" id="1804987"/>
    <lineage>
        <taxon>Bacteria</taxon>
        <taxon>Bacillati</taxon>
        <taxon>Actinomycetota</taxon>
        <taxon>Actinomycetes</taxon>
        <taxon>Micrococcales</taxon>
        <taxon>Micrococcaceae</taxon>
        <taxon>Nesterenkonia</taxon>
    </lineage>
</organism>
<dbReference type="Pfam" id="PF12294">
    <property type="entry name" value="DUF3626"/>
    <property type="match status" value="2"/>
</dbReference>
<dbReference type="AlphaFoldDB" id="A0A5R9B920"/>
<dbReference type="Proteomes" id="UP000310458">
    <property type="component" value="Unassembled WGS sequence"/>
</dbReference>
<accession>A0A5R9B920</accession>
<evidence type="ECO:0000313" key="2">
    <source>
        <dbReference type="Proteomes" id="UP000310458"/>
    </source>
</evidence>
<reference evidence="1 2" key="1">
    <citation type="submission" date="2019-05" db="EMBL/GenBank/DDBJ databases">
        <title>Nesterenkonia sp. GY074 isolated from the Southern Atlantic Ocean.</title>
        <authorList>
            <person name="Zhang G."/>
        </authorList>
    </citation>
    <scope>NUCLEOTIDE SEQUENCE [LARGE SCALE GENOMIC DNA]</scope>
    <source>
        <strain evidence="1 2">GY074</strain>
    </source>
</reference>
<gene>
    <name evidence="1" type="ORF">FEF26_10950</name>
</gene>
<name>A0A5R9B920_9MICC</name>
<proteinExistence type="predicted"/>
<dbReference type="EMBL" id="VAVZ01000030">
    <property type="protein sequence ID" value="TLP94967.1"/>
    <property type="molecule type" value="Genomic_DNA"/>
</dbReference>
<dbReference type="InterPro" id="IPR022074">
    <property type="entry name" value="DUF3626"/>
</dbReference>
<comment type="caution">
    <text evidence="1">The sequence shown here is derived from an EMBL/GenBank/DDBJ whole genome shotgun (WGS) entry which is preliminary data.</text>
</comment>